<proteinExistence type="predicted"/>
<dbReference type="EMBL" id="BQNB010016575">
    <property type="protein sequence ID" value="GJT53300.1"/>
    <property type="molecule type" value="Genomic_DNA"/>
</dbReference>
<reference evidence="1" key="2">
    <citation type="submission" date="2022-01" db="EMBL/GenBank/DDBJ databases">
        <authorList>
            <person name="Yamashiro T."/>
            <person name="Shiraishi A."/>
            <person name="Satake H."/>
            <person name="Nakayama K."/>
        </authorList>
    </citation>
    <scope>NUCLEOTIDE SEQUENCE</scope>
</reference>
<name>A0ABQ5EQW8_9ASTR</name>
<protein>
    <submittedName>
        <fullName evidence="1">Uncharacterized protein</fullName>
    </submittedName>
</protein>
<sequence length="154" mass="17712">MVLRNCKQFVNYHVDYLLNTSSLADQLMCKGLYLMSYENACLRLGSYDPLNYIDRFEQAGVEKFDLINLSTAIANKRRVTQLLTMVLSERICWSATGRRGYYWLPHDIQKEDGSKLALPVLGFRIERSETRSSLLVRGQWCSLALVKQSESFGT</sequence>
<comment type="caution">
    <text evidence="1">The sequence shown here is derived from an EMBL/GenBank/DDBJ whole genome shotgun (WGS) entry which is preliminary data.</text>
</comment>
<gene>
    <name evidence="1" type="ORF">Tco_0988354</name>
</gene>
<organism evidence="1 2">
    <name type="scientific">Tanacetum coccineum</name>
    <dbReference type="NCBI Taxonomy" id="301880"/>
    <lineage>
        <taxon>Eukaryota</taxon>
        <taxon>Viridiplantae</taxon>
        <taxon>Streptophyta</taxon>
        <taxon>Embryophyta</taxon>
        <taxon>Tracheophyta</taxon>
        <taxon>Spermatophyta</taxon>
        <taxon>Magnoliopsida</taxon>
        <taxon>eudicotyledons</taxon>
        <taxon>Gunneridae</taxon>
        <taxon>Pentapetalae</taxon>
        <taxon>asterids</taxon>
        <taxon>campanulids</taxon>
        <taxon>Asterales</taxon>
        <taxon>Asteraceae</taxon>
        <taxon>Asteroideae</taxon>
        <taxon>Anthemideae</taxon>
        <taxon>Anthemidinae</taxon>
        <taxon>Tanacetum</taxon>
    </lineage>
</organism>
<dbReference type="Proteomes" id="UP001151760">
    <property type="component" value="Unassembled WGS sequence"/>
</dbReference>
<keyword evidence="2" id="KW-1185">Reference proteome</keyword>
<accession>A0ABQ5EQW8</accession>
<reference evidence="1" key="1">
    <citation type="journal article" date="2022" name="Int. J. Mol. Sci.">
        <title>Draft Genome of Tanacetum Coccineum: Genomic Comparison of Closely Related Tanacetum-Family Plants.</title>
        <authorList>
            <person name="Yamashiro T."/>
            <person name="Shiraishi A."/>
            <person name="Nakayama K."/>
            <person name="Satake H."/>
        </authorList>
    </citation>
    <scope>NUCLEOTIDE SEQUENCE</scope>
</reference>
<evidence type="ECO:0000313" key="2">
    <source>
        <dbReference type="Proteomes" id="UP001151760"/>
    </source>
</evidence>
<evidence type="ECO:0000313" key="1">
    <source>
        <dbReference type="EMBL" id="GJT53300.1"/>
    </source>
</evidence>